<feature type="compositionally biased region" description="Low complexity" evidence="1">
    <location>
        <begin position="229"/>
        <end position="238"/>
    </location>
</feature>
<dbReference type="GO" id="GO:0018992">
    <property type="term" value="P:germ-line sex determination"/>
    <property type="evidence" value="ECO:0007669"/>
    <property type="project" value="EnsemblMetazoa"/>
</dbReference>
<reference evidence="2 3" key="1">
    <citation type="journal article" date="2007" name="Nature">
        <title>Evolution of genes and genomes on the Drosophila phylogeny.</title>
        <authorList>
            <consortium name="Drosophila 12 Genomes Consortium"/>
            <person name="Clark A.G."/>
            <person name="Eisen M.B."/>
            <person name="Smith D.R."/>
            <person name="Bergman C.M."/>
            <person name="Oliver B."/>
            <person name="Markow T.A."/>
            <person name="Kaufman T.C."/>
            <person name="Kellis M."/>
            <person name="Gelbart W."/>
            <person name="Iyer V.N."/>
            <person name="Pollard D.A."/>
            <person name="Sackton T.B."/>
            <person name="Larracuente A.M."/>
            <person name="Singh N.D."/>
            <person name="Abad J.P."/>
            <person name="Abt D.N."/>
            <person name="Adryan B."/>
            <person name="Aguade M."/>
            <person name="Akashi H."/>
            <person name="Anderson W.W."/>
            <person name="Aquadro C.F."/>
            <person name="Ardell D.H."/>
            <person name="Arguello R."/>
            <person name="Artieri C.G."/>
            <person name="Barbash D.A."/>
            <person name="Barker D."/>
            <person name="Barsanti P."/>
            <person name="Batterham P."/>
            <person name="Batzoglou S."/>
            <person name="Begun D."/>
            <person name="Bhutkar A."/>
            <person name="Blanco E."/>
            <person name="Bosak S.A."/>
            <person name="Bradley R.K."/>
            <person name="Brand A.D."/>
            <person name="Brent M.R."/>
            <person name="Brooks A.N."/>
            <person name="Brown R.H."/>
            <person name="Butlin R.K."/>
            <person name="Caggese C."/>
            <person name="Calvi B.R."/>
            <person name="Bernardo de Carvalho A."/>
            <person name="Caspi A."/>
            <person name="Castrezana S."/>
            <person name="Celniker S.E."/>
            <person name="Chang J.L."/>
            <person name="Chapple C."/>
            <person name="Chatterji S."/>
            <person name="Chinwalla A."/>
            <person name="Civetta A."/>
            <person name="Clifton S.W."/>
            <person name="Comeron J.M."/>
            <person name="Costello J.C."/>
            <person name="Coyne J.A."/>
            <person name="Daub J."/>
            <person name="David R.G."/>
            <person name="Delcher A.L."/>
            <person name="Delehaunty K."/>
            <person name="Do C.B."/>
            <person name="Ebling H."/>
            <person name="Edwards K."/>
            <person name="Eickbush T."/>
            <person name="Evans J.D."/>
            <person name="Filipski A."/>
            <person name="Findeiss S."/>
            <person name="Freyhult E."/>
            <person name="Fulton L."/>
            <person name="Fulton R."/>
            <person name="Garcia A.C."/>
            <person name="Gardiner A."/>
            <person name="Garfield D.A."/>
            <person name="Garvin B.E."/>
            <person name="Gibson G."/>
            <person name="Gilbert D."/>
            <person name="Gnerre S."/>
            <person name="Godfrey J."/>
            <person name="Good R."/>
            <person name="Gotea V."/>
            <person name="Gravely B."/>
            <person name="Greenberg A.J."/>
            <person name="Griffiths-Jones S."/>
            <person name="Gross S."/>
            <person name="Guigo R."/>
            <person name="Gustafson E.A."/>
            <person name="Haerty W."/>
            <person name="Hahn M.W."/>
            <person name="Halligan D.L."/>
            <person name="Halpern A.L."/>
            <person name="Halter G.M."/>
            <person name="Han M.V."/>
            <person name="Heger A."/>
            <person name="Hillier L."/>
            <person name="Hinrichs A.S."/>
            <person name="Holmes I."/>
            <person name="Hoskins R.A."/>
            <person name="Hubisz M.J."/>
            <person name="Hultmark D."/>
            <person name="Huntley M.A."/>
            <person name="Jaffe D.B."/>
            <person name="Jagadeeshan S."/>
            <person name="Jeck W.R."/>
            <person name="Johnson J."/>
            <person name="Jones C.D."/>
            <person name="Jordan W.C."/>
            <person name="Karpen G.H."/>
            <person name="Kataoka E."/>
            <person name="Keightley P.D."/>
            <person name="Kheradpour P."/>
            <person name="Kirkness E.F."/>
            <person name="Koerich L.B."/>
            <person name="Kristiansen K."/>
            <person name="Kudrna D."/>
            <person name="Kulathinal R.J."/>
            <person name="Kumar S."/>
            <person name="Kwok R."/>
            <person name="Lander E."/>
            <person name="Langley C.H."/>
            <person name="Lapoint R."/>
            <person name="Lazzaro B.P."/>
            <person name="Lee S.J."/>
            <person name="Levesque L."/>
            <person name="Li R."/>
            <person name="Lin C.F."/>
            <person name="Lin M.F."/>
            <person name="Lindblad-Toh K."/>
            <person name="Llopart A."/>
            <person name="Long M."/>
            <person name="Low L."/>
            <person name="Lozovsky E."/>
            <person name="Lu J."/>
            <person name="Luo M."/>
            <person name="Machado C.A."/>
            <person name="Makalowski W."/>
            <person name="Marzo M."/>
            <person name="Matsuda M."/>
            <person name="Matzkin L."/>
            <person name="McAllister B."/>
            <person name="McBride C.S."/>
            <person name="McKernan B."/>
            <person name="McKernan K."/>
            <person name="Mendez-Lago M."/>
            <person name="Minx P."/>
            <person name="Mollenhauer M.U."/>
            <person name="Montooth K."/>
            <person name="Mount S.M."/>
            <person name="Mu X."/>
            <person name="Myers E."/>
            <person name="Negre B."/>
            <person name="Newfeld S."/>
            <person name="Nielsen R."/>
            <person name="Noor M.A."/>
            <person name="O'Grady P."/>
            <person name="Pachter L."/>
            <person name="Papaceit M."/>
            <person name="Parisi M.J."/>
            <person name="Parisi M."/>
            <person name="Parts L."/>
            <person name="Pedersen J.S."/>
            <person name="Pesole G."/>
            <person name="Phillippy A.M."/>
            <person name="Ponting C.P."/>
            <person name="Pop M."/>
            <person name="Porcelli D."/>
            <person name="Powell J.R."/>
            <person name="Prohaska S."/>
            <person name="Pruitt K."/>
            <person name="Puig M."/>
            <person name="Quesneville H."/>
            <person name="Ram K.R."/>
            <person name="Rand D."/>
            <person name="Rasmussen M.D."/>
            <person name="Reed L.K."/>
            <person name="Reenan R."/>
            <person name="Reily A."/>
            <person name="Remington K.A."/>
            <person name="Rieger T.T."/>
            <person name="Ritchie M.G."/>
            <person name="Robin C."/>
            <person name="Rogers Y.H."/>
            <person name="Rohde C."/>
            <person name="Rozas J."/>
            <person name="Rubenfield M.J."/>
            <person name="Ruiz A."/>
            <person name="Russo S."/>
            <person name="Salzberg S.L."/>
            <person name="Sanchez-Gracia A."/>
            <person name="Saranga D.J."/>
            <person name="Sato H."/>
            <person name="Schaeffer S.W."/>
            <person name="Schatz M.C."/>
            <person name="Schlenke T."/>
            <person name="Schwartz R."/>
            <person name="Segarra C."/>
            <person name="Singh R.S."/>
            <person name="Sirot L."/>
            <person name="Sirota M."/>
            <person name="Sisneros N.B."/>
            <person name="Smith C.D."/>
            <person name="Smith T.F."/>
            <person name="Spieth J."/>
            <person name="Stage D.E."/>
            <person name="Stark A."/>
            <person name="Stephan W."/>
            <person name="Strausberg R.L."/>
            <person name="Strempel S."/>
            <person name="Sturgill D."/>
            <person name="Sutton G."/>
            <person name="Sutton G.G."/>
            <person name="Tao W."/>
            <person name="Teichmann S."/>
            <person name="Tobari Y.N."/>
            <person name="Tomimura Y."/>
            <person name="Tsolas J.M."/>
            <person name="Valente V.L."/>
            <person name="Venter E."/>
            <person name="Venter J.C."/>
            <person name="Vicario S."/>
            <person name="Vieira F.G."/>
            <person name="Vilella A.J."/>
            <person name="Villasante A."/>
            <person name="Walenz B."/>
            <person name="Wang J."/>
            <person name="Wasserman M."/>
            <person name="Watts T."/>
            <person name="Wilson D."/>
            <person name="Wilson R.K."/>
            <person name="Wing R.A."/>
            <person name="Wolfner M.F."/>
            <person name="Wong A."/>
            <person name="Wong G.K."/>
            <person name="Wu C.I."/>
            <person name="Wu G."/>
            <person name="Yamamoto D."/>
            <person name="Yang H.P."/>
            <person name="Yang S.P."/>
            <person name="Yorke J.A."/>
            <person name="Yoshida K."/>
            <person name="Zdobnov E."/>
            <person name="Zhang P."/>
            <person name="Zhang Y."/>
            <person name="Zimin A.V."/>
            <person name="Baldwin J."/>
            <person name="Abdouelleil A."/>
            <person name="Abdulkadir J."/>
            <person name="Abebe A."/>
            <person name="Abera B."/>
            <person name="Abreu J."/>
            <person name="Acer S.C."/>
            <person name="Aftuck L."/>
            <person name="Alexander A."/>
            <person name="An P."/>
            <person name="Anderson E."/>
            <person name="Anderson S."/>
            <person name="Arachi H."/>
            <person name="Azer M."/>
            <person name="Bachantsang P."/>
            <person name="Barry A."/>
            <person name="Bayul T."/>
            <person name="Berlin A."/>
            <person name="Bessette D."/>
            <person name="Bloom T."/>
            <person name="Blye J."/>
            <person name="Boguslavskiy L."/>
            <person name="Bonnet C."/>
            <person name="Boukhgalter B."/>
            <person name="Bourzgui I."/>
            <person name="Brown A."/>
            <person name="Cahill P."/>
            <person name="Channer S."/>
            <person name="Cheshatsang Y."/>
            <person name="Chuda L."/>
            <person name="Citroen M."/>
            <person name="Collymore A."/>
            <person name="Cooke P."/>
            <person name="Costello M."/>
            <person name="D'Aco K."/>
            <person name="Daza R."/>
            <person name="De Haan G."/>
            <person name="DeGray S."/>
            <person name="DeMaso C."/>
            <person name="Dhargay N."/>
            <person name="Dooley K."/>
            <person name="Dooley E."/>
            <person name="Doricent M."/>
            <person name="Dorje P."/>
            <person name="Dorjee K."/>
            <person name="Dupes A."/>
            <person name="Elong R."/>
            <person name="Falk J."/>
            <person name="Farina A."/>
            <person name="Faro S."/>
            <person name="Ferguson D."/>
            <person name="Fisher S."/>
            <person name="Foley C.D."/>
            <person name="Franke A."/>
            <person name="Friedrich D."/>
            <person name="Gadbois L."/>
            <person name="Gearin G."/>
            <person name="Gearin C.R."/>
            <person name="Giannoukos G."/>
            <person name="Goode T."/>
            <person name="Graham J."/>
            <person name="Grandbois E."/>
            <person name="Grewal S."/>
            <person name="Gyaltsen K."/>
            <person name="Hafez N."/>
            <person name="Hagos B."/>
            <person name="Hall J."/>
            <person name="Henson C."/>
            <person name="Hollinger A."/>
            <person name="Honan T."/>
            <person name="Huard M.D."/>
            <person name="Hughes L."/>
            <person name="Hurhula B."/>
            <person name="Husby M.E."/>
            <person name="Kamat A."/>
            <person name="Kanga B."/>
            <person name="Kashin S."/>
            <person name="Khazanovich D."/>
            <person name="Kisner P."/>
            <person name="Lance K."/>
            <person name="Lara M."/>
            <person name="Lee W."/>
            <person name="Lennon N."/>
            <person name="Letendre F."/>
            <person name="LeVine R."/>
            <person name="Lipovsky A."/>
            <person name="Liu X."/>
            <person name="Liu J."/>
            <person name="Liu S."/>
            <person name="Lokyitsang T."/>
            <person name="Lokyitsang Y."/>
            <person name="Lubonja R."/>
            <person name="Lui A."/>
            <person name="MacDonald P."/>
            <person name="Magnisalis V."/>
            <person name="Maru K."/>
            <person name="Matthews C."/>
            <person name="McCusker W."/>
            <person name="McDonough S."/>
            <person name="Mehta T."/>
            <person name="Meldrim J."/>
            <person name="Meneus L."/>
            <person name="Mihai O."/>
            <person name="Mihalev A."/>
            <person name="Mihova T."/>
            <person name="Mittelman R."/>
            <person name="Mlenga V."/>
            <person name="Montmayeur A."/>
            <person name="Mulrain L."/>
            <person name="Navidi A."/>
            <person name="Naylor J."/>
            <person name="Negash T."/>
            <person name="Nguyen T."/>
            <person name="Nguyen N."/>
            <person name="Nicol R."/>
            <person name="Norbu C."/>
            <person name="Norbu N."/>
            <person name="Novod N."/>
            <person name="O'Neill B."/>
            <person name="Osman S."/>
            <person name="Markiewicz E."/>
            <person name="Oyono O.L."/>
            <person name="Patti C."/>
            <person name="Phunkhang P."/>
            <person name="Pierre F."/>
            <person name="Priest M."/>
            <person name="Raghuraman S."/>
            <person name="Rege F."/>
            <person name="Reyes R."/>
            <person name="Rise C."/>
            <person name="Rogov P."/>
            <person name="Ross K."/>
            <person name="Ryan E."/>
            <person name="Settipalli S."/>
            <person name="Shea T."/>
            <person name="Sherpa N."/>
            <person name="Shi L."/>
            <person name="Shih D."/>
            <person name="Sparrow T."/>
            <person name="Spaulding J."/>
            <person name="Stalker J."/>
            <person name="Stange-Thomann N."/>
            <person name="Stavropoulos S."/>
            <person name="Stone C."/>
            <person name="Strader C."/>
            <person name="Tesfaye S."/>
            <person name="Thomson T."/>
            <person name="Thoulutsang Y."/>
            <person name="Thoulutsang D."/>
            <person name="Topham K."/>
            <person name="Topping I."/>
            <person name="Tsamla T."/>
            <person name="Vassiliev H."/>
            <person name="Vo A."/>
            <person name="Wangchuk T."/>
            <person name="Wangdi T."/>
            <person name="Weiand M."/>
            <person name="Wilkinson J."/>
            <person name="Wilson A."/>
            <person name="Yadav S."/>
            <person name="Young G."/>
            <person name="Yu Q."/>
            <person name="Zembek L."/>
            <person name="Zhong D."/>
            <person name="Zimmer A."/>
            <person name="Zwirko Z."/>
            <person name="Jaffe D.B."/>
            <person name="Alvarez P."/>
            <person name="Brockman W."/>
            <person name="Butler J."/>
            <person name="Chin C."/>
            <person name="Gnerre S."/>
            <person name="Grabherr M."/>
            <person name="Kleber M."/>
            <person name="Mauceli E."/>
            <person name="MacCallum I."/>
        </authorList>
    </citation>
    <scope>NUCLEOTIDE SEQUENCE [LARGE SCALE GENOMIC DNA]</scope>
    <source>
        <strain evidence="3">Tucson 15081-1352.22</strain>
    </source>
</reference>
<feature type="region of interest" description="Disordered" evidence="1">
    <location>
        <begin position="151"/>
        <end position="238"/>
    </location>
</feature>
<organism evidence="2 3">
    <name type="scientific">Drosophila mojavensis</name>
    <name type="common">Fruit fly</name>
    <dbReference type="NCBI Taxonomy" id="7230"/>
    <lineage>
        <taxon>Eukaryota</taxon>
        <taxon>Metazoa</taxon>
        <taxon>Ecdysozoa</taxon>
        <taxon>Arthropoda</taxon>
        <taxon>Hexapoda</taxon>
        <taxon>Insecta</taxon>
        <taxon>Pterygota</taxon>
        <taxon>Neoptera</taxon>
        <taxon>Endopterygota</taxon>
        <taxon>Diptera</taxon>
        <taxon>Brachycera</taxon>
        <taxon>Muscomorpha</taxon>
        <taxon>Ephydroidea</taxon>
        <taxon>Drosophilidae</taxon>
        <taxon>Drosophila</taxon>
    </lineage>
</organism>
<proteinExistence type="predicted"/>
<dbReference type="GO" id="GO:0000785">
    <property type="term" value="C:chromatin"/>
    <property type="evidence" value="ECO:0007669"/>
    <property type="project" value="EnsemblMetazoa"/>
</dbReference>
<dbReference type="GO" id="GO:0045893">
    <property type="term" value="P:positive regulation of DNA-templated transcription"/>
    <property type="evidence" value="ECO:0007669"/>
    <property type="project" value="EnsemblMetazoa"/>
</dbReference>
<evidence type="ECO:0000256" key="1">
    <source>
        <dbReference type="SAM" id="MobiDB-lite"/>
    </source>
</evidence>
<protein>
    <recommendedName>
        <fullName evidence="4">Protein stand still</fullName>
    </recommendedName>
</protein>
<dbReference type="GO" id="GO:0046660">
    <property type="term" value="P:female sex differentiation"/>
    <property type="evidence" value="ECO:0007669"/>
    <property type="project" value="EnsemblMetazoa"/>
</dbReference>
<dbReference type="AlphaFoldDB" id="B4KQT6"/>
<name>B4KQT6_DROMO</name>
<accession>B4KQT6</accession>
<dbReference type="OrthoDB" id="7776994at2759"/>
<dbReference type="FunCoup" id="B4KQT6">
    <property type="interactions" value="48"/>
</dbReference>
<feature type="compositionally biased region" description="Low complexity" evidence="1">
    <location>
        <begin position="192"/>
        <end position="222"/>
    </location>
</feature>
<sequence length="377" mass="42472">MPKTEELEQAEKPGSNLSEVKIDPERRQHVPYILNGELYRIESQIGDNVTVKCCSCPPDRIYRGSVRSTGNFHMHIKRRHASLLGKLHEMKVAALVERRDRIMKNRRIAKCRQKSTSSVAISALAAITDGSSIEVPNSTETHELKIKTVFQRHKQEHHEQEEAAAIRTSISISDSSTDNSQSSEKLSVTASNQDNNNNNNINSTQDNNNSTPNNNSIHNNTNHIQGVQSPSTLSSTMLSPTFVPSPQIRHAIDFPAMVSIPRMLPINAIKPEQQPQALYDQPEAIDLSRSSSMQSDDMEHGRFTQEVQNVQIGVSRGQELTPFVNGPPRDILMRIDNTLADIKDELQARNEIERKRLLFDVAKFQFLHPNFHFESTS</sequence>
<dbReference type="GO" id="GO:0030237">
    <property type="term" value="P:female sex determination"/>
    <property type="evidence" value="ECO:0007669"/>
    <property type="project" value="EnsemblMetazoa"/>
</dbReference>
<dbReference type="SMR" id="B4KQT6"/>
<gene>
    <name evidence="2" type="primary">Dmoj\GI19124</name>
    <name evidence="2" type="ORF">Dmoj_GI19124</name>
</gene>
<dbReference type="eggNOG" id="ENOG502T7X3">
    <property type="taxonomic scope" value="Eukaryota"/>
</dbReference>
<keyword evidence="3" id="KW-1185">Reference proteome</keyword>
<dbReference type="InParanoid" id="B4KQT6"/>
<dbReference type="Proteomes" id="UP000009192">
    <property type="component" value="Unassembled WGS sequence"/>
</dbReference>
<evidence type="ECO:0000313" key="2">
    <source>
        <dbReference type="EMBL" id="EDW09285.2"/>
    </source>
</evidence>
<dbReference type="EMBL" id="CH933808">
    <property type="protein sequence ID" value="EDW09285.2"/>
    <property type="molecule type" value="Genomic_DNA"/>
</dbReference>
<evidence type="ECO:0008006" key="4">
    <source>
        <dbReference type="Google" id="ProtNLM"/>
    </source>
</evidence>
<dbReference type="HOGENOM" id="CLU_880734_0_0_1"/>
<dbReference type="GO" id="GO:0003682">
    <property type="term" value="F:chromatin binding"/>
    <property type="evidence" value="ECO:0007669"/>
    <property type="project" value="EnsemblMetazoa"/>
</dbReference>
<dbReference type="KEGG" id="dmo:Dmoj_GI19124"/>
<evidence type="ECO:0000313" key="3">
    <source>
        <dbReference type="Proteomes" id="UP000009192"/>
    </source>
</evidence>
<feature type="compositionally biased region" description="Low complexity" evidence="1">
    <location>
        <begin position="163"/>
        <end position="183"/>
    </location>
</feature>